<reference evidence="1" key="1">
    <citation type="journal article" date="2012" name="Nat. Genet.">
        <title>Whole-genome sequence of Schistosoma haematobium.</title>
        <authorList>
            <person name="Young N.D."/>
            <person name="Jex A.R."/>
            <person name="Li B."/>
            <person name="Liu S."/>
            <person name="Yang L."/>
            <person name="Xiong Z."/>
            <person name="Li Y."/>
            <person name="Cantacessi C."/>
            <person name="Hall R.S."/>
            <person name="Xu X."/>
            <person name="Chen F."/>
            <person name="Wu X."/>
            <person name="Zerlotini A."/>
            <person name="Oliveira G."/>
            <person name="Hofmann A."/>
            <person name="Zhang G."/>
            <person name="Fang X."/>
            <person name="Kang Y."/>
            <person name="Campbell B.E."/>
            <person name="Loukas A."/>
            <person name="Ranganathan S."/>
            <person name="Rollinson D."/>
            <person name="Rinaldi G."/>
            <person name="Brindley P.J."/>
            <person name="Yang H."/>
            <person name="Wang J."/>
            <person name="Wang J."/>
            <person name="Gasser R.B."/>
        </authorList>
    </citation>
    <scope>NUCLEOTIDE SEQUENCE [LARGE SCALE GENOMIC DNA]</scope>
</reference>
<accession>A0A095C4I9</accession>
<evidence type="ECO:0000313" key="1">
    <source>
        <dbReference type="EMBL" id="KGB36723.1"/>
    </source>
</evidence>
<proteinExistence type="predicted"/>
<name>A0A095C4I9_SCHHA</name>
<sequence>MKNSTKQRTLALKFTSGEDLTNFEIGEIVGANFTNQLNQGLTRPGHSLTSTSVDDLCNI</sequence>
<feature type="non-terminal residue" evidence="1">
    <location>
        <position position="59"/>
    </location>
</feature>
<dbReference type="EMBL" id="KL250805">
    <property type="protein sequence ID" value="KGB36723.1"/>
    <property type="molecule type" value="Genomic_DNA"/>
</dbReference>
<gene>
    <name evidence="1" type="ORF">MS3_05039</name>
</gene>
<organism evidence="1">
    <name type="scientific">Schistosoma haematobium</name>
    <name type="common">Blood fluke</name>
    <dbReference type="NCBI Taxonomy" id="6185"/>
    <lineage>
        <taxon>Eukaryota</taxon>
        <taxon>Metazoa</taxon>
        <taxon>Spiralia</taxon>
        <taxon>Lophotrochozoa</taxon>
        <taxon>Platyhelminthes</taxon>
        <taxon>Trematoda</taxon>
        <taxon>Digenea</taxon>
        <taxon>Strigeidida</taxon>
        <taxon>Schistosomatoidea</taxon>
        <taxon>Schistosomatidae</taxon>
        <taxon>Schistosoma</taxon>
    </lineage>
</organism>
<dbReference type="AlphaFoldDB" id="A0A095C4I9"/>
<protein>
    <submittedName>
        <fullName evidence="1">Uncharacterized protein</fullName>
    </submittedName>
</protein>